<dbReference type="AlphaFoldDB" id="A0A0D2FBW6"/>
<name>A0A0D2FBW6_9EURO</name>
<accession>A0A0D2FBW6</accession>
<organism evidence="1 2">
    <name type="scientific">Exophiala xenobiotica</name>
    <dbReference type="NCBI Taxonomy" id="348802"/>
    <lineage>
        <taxon>Eukaryota</taxon>
        <taxon>Fungi</taxon>
        <taxon>Dikarya</taxon>
        <taxon>Ascomycota</taxon>
        <taxon>Pezizomycotina</taxon>
        <taxon>Eurotiomycetes</taxon>
        <taxon>Chaetothyriomycetidae</taxon>
        <taxon>Chaetothyriales</taxon>
        <taxon>Herpotrichiellaceae</taxon>
        <taxon>Exophiala</taxon>
    </lineage>
</organism>
<dbReference type="RefSeq" id="XP_013318123.1">
    <property type="nucleotide sequence ID" value="XM_013462669.1"/>
</dbReference>
<keyword evidence="2" id="KW-1185">Reference proteome</keyword>
<dbReference type="Proteomes" id="UP000054342">
    <property type="component" value="Unassembled WGS sequence"/>
</dbReference>
<dbReference type="GeneID" id="25327988"/>
<proteinExistence type="predicted"/>
<protein>
    <submittedName>
        <fullName evidence="1">Uncharacterized protein</fullName>
    </submittedName>
</protein>
<dbReference type="EMBL" id="KN847319">
    <property type="protein sequence ID" value="KIW57539.1"/>
    <property type="molecule type" value="Genomic_DNA"/>
</dbReference>
<reference evidence="1 2" key="1">
    <citation type="submission" date="2015-01" db="EMBL/GenBank/DDBJ databases">
        <title>The Genome Sequence of Exophiala xenobiotica CBS118157.</title>
        <authorList>
            <consortium name="The Broad Institute Genomics Platform"/>
            <person name="Cuomo C."/>
            <person name="de Hoog S."/>
            <person name="Gorbushina A."/>
            <person name="Stielow B."/>
            <person name="Teixiera M."/>
            <person name="Abouelleil A."/>
            <person name="Chapman S.B."/>
            <person name="Priest M."/>
            <person name="Young S.K."/>
            <person name="Wortman J."/>
            <person name="Nusbaum C."/>
            <person name="Birren B."/>
        </authorList>
    </citation>
    <scope>NUCLEOTIDE SEQUENCE [LARGE SCALE GENOMIC DNA]</scope>
    <source>
        <strain evidence="1 2">CBS 118157</strain>
    </source>
</reference>
<sequence>MALAPFKAVRFPSILGLQANYCPFVRPSTLDEKAFVSRWHPRVFATRDKYARASPDALSWWVVSGTSQKVVPQAVVRNRLKRRWANAFADSMRQNGFHANGKLLSGPKDGRSSIPGLKGSLELLIYSRTGLDAPYDKLVQATDVLVKTLRRGGPKFSPDLWPRPASIWHKGRREDADSTWSIVKPQK</sequence>
<dbReference type="HOGENOM" id="CLU_118186_0_0_1"/>
<evidence type="ECO:0000313" key="2">
    <source>
        <dbReference type="Proteomes" id="UP000054342"/>
    </source>
</evidence>
<evidence type="ECO:0000313" key="1">
    <source>
        <dbReference type="EMBL" id="KIW57539.1"/>
    </source>
</evidence>
<gene>
    <name evidence="1" type="ORF">PV05_06080</name>
</gene>
<dbReference type="OrthoDB" id="4108697at2759"/>
<dbReference type="Gene3D" id="3.30.230.10">
    <property type="match status" value="1"/>
</dbReference>
<dbReference type="InterPro" id="IPR014721">
    <property type="entry name" value="Ribsml_uS5_D2-typ_fold_subgr"/>
</dbReference>